<organism evidence="2">
    <name type="scientific">Puccinia triticina (isolate 1-1 / race 1 (BBBD))</name>
    <name type="common">Brown leaf rust fungus</name>
    <dbReference type="NCBI Taxonomy" id="630390"/>
    <lineage>
        <taxon>Eukaryota</taxon>
        <taxon>Fungi</taxon>
        <taxon>Dikarya</taxon>
        <taxon>Basidiomycota</taxon>
        <taxon>Pucciniomycotina</taxon>
        <taxon>Pucciniomycetes</taxon>
        <taxon>Pucciniales</taxon>
        <taxon>Pucciniaceae</taxon>
        <taxon>Puccinia</taxon>
    </lineage>
</organism>
<dbReference type="AlphaFoldDB" id="A0A180GD08"/>
<keyword evidence="4" id="KW-1185">Reference proteome</keyword>
<feature type="compositionally biased region" description="Basic and acidic residues" evidence="1">
    <location>
        <begin position="62"/>
        <end position="74"/>
    </location>
</feature>
<proteinExistence type="predicted"/>
<dbReference type="VEuPathDB" id="FungiDB:PTTG_28406"/>
<protein>
    <submittedName>
        <fullName evidence="2 3">Uncharacterized protein</fullName>
    </submittedName>
</protein>
<feature type="region of interest" description="Disordered" evidence="1">
    <location>
        <begin position="50"/>
        <end position="74"/>
    </location>
</feature>
<name>A0A180GD08_PUCT1</name>
<evidence type="ECO:0000313" key="4">
    <source>
        <dbReference type="Proteomes" id="UP000005240"/>
    </source>
</evidence>
<reference evidence="2" key="2">
    <citation type="submission" date="2016-05" db="EMBL/GenBank/DDBJ databases">
        <title>Comparative analysis highlights variable genome content of wheat rusts and divergence of the mating loci.</title>
        <authorList>
            <person name="Cuomo C.A."/>
            <person name="Bakkeren G."/>
            <person name="Szabo L."/>
            <person name="Khalil H."/>
            <person name="Joly D."/>
            <person name="Goldberg J."/>
            <person name="Young S."/>
            <person name="Zeng Q."/>
            <person name="Fellers J."/>
        </authorList>
    </citation>
    <scope>NUCLEOTIDE SEQUENCE [LARGE SCALE GENOMIC DNA]</scope>
    <source>
        <strain evidence="2">1-1 BBBD Race 1</strain>
    </source>
</reference>
<gene>
    <name evidence="2" type="ORF">PTTG_28406</name>
</gene>
<dbReference type="EnsemblFungi" id="PTTG_28406-t43_1">
    <property type="protein sequence ID" value="PTTG_28406-t43_1-p1"/>
    <property type="gene ID" value="PTTG_28406"/>
</dbReference>
<reference evidence="3 4" key="3">
    <citation type="journal article" date="2017" name="G3 (Bethesda)">
        <title>Comparative analysis highlights variable genome content of wheat rusts and divergence of the mating loci.</title>
        <authorList>
            <person name="Cuomo C.A."/>
            <person name="Bakkeren G."/>
            <person name="Khalil H.B."/>
            <person name="Panwar V."/>
            <person name="Joly D."/>
            <person name="Linning R."/>
            <person name="Sakthikumar S."/>
            <person name="Song X."/>
            <person name="Adiconis X."/>
            <person name="Fan L."/>
            <person name="Goldberg J.M."/>
            <person name="Levin J.Z."/>
            <person name="Young S."/>
            <person name="Zeng Q."/>
            <person name="Anikster Y."/>
            <person name="Bruce M."/>
            <person name="Wang M."/>
            <person name="Yin C."/>
            <person name="McCallum B."/>
            <person name="Szabo L.J."/>
            <person name="Hulbert S."/>
            <person name="Chen X."/>
            <person name="Fellers J.P."/>
        </authorList>
    </citation>
    <scope>NUCLEOTIDE SEQUENCE</scope>
    <source>
        <strain evidence="3">isolate 1-1 / race 1 (BBBD)</strain>
        <strain evidence="4">Isolate 1-1 / race 1 (BBBD)</strain>
    </source>
</reference>
<reference evidence="3" key="4">
    <citation type="submission" date="2025-05" db="UniProtKB">
        <authorList>
            <consortium name="EnsemblFungi"/>
        </authorList>
    </citation>
    <scope>IDENTIFICATION</scope>
    <source>
        <strain evidence="3">isolate 1-1 / race 1 (BBBD)</strain>
    </source>
</reference>
<sequence>MALVRNYRPSLVQILALRDPAAARSCFPSQFHLSRILEWLNPFPPTLSSLRGTRQKATPDLQEDKLDREIGGKL</sequence>
<evidence type="ECO:0000313" key="2">
    <source>
        <dbReference type="EMBL" id="OAV90232.1"/>
    </source>
</evidence>
<evidence type="ECO:0000313" key="3">
    <source>
        <dbReference type="EnsemblFungi" id="PTTG_28406-t43_1-p1"/>
    </source>
</evidence>
<dbReference type="EMBL" id="ADAS02000106">
    <property type="protein sequence ID" value="OAV90232.1"/>
    <property type="molecule type" value="Genomic_DNA"/>
</dbReference>
<accession>A0A180GD08</accession>
<evidence type="ECO:0000256" key="1">
    <source>
        <dbReference type="SAM" id="MobiDB-lite"/>
    </source>
</evidence>
<dbReference type="Proteomes" id="UP000005240">
    <property type="component" value="Unassembled WGS sequence"/>
</dbReference>
<reference evidence="2" key="1">
    <citation type="submission" date="2009-11" db="EMBL/GenBank/DDBJ databases">
        <authorList>
            <consortium name="The Broad Institute Genome Sequencing Platform"/>
            <person name="Ward D."/>
            <person name="Feldgarden M."/>
            <person name="Earl A."/>
            <person name="Young S.K."/>
            <person name="Zeng Q."/>
            <person name="Koehrsen M."/>
            <person name="Alvarado L."/>
            <person name="Berlin A."/>
            <person name="Bochicchio J."/>
            <person name="Borenstein D."/>
            <person name="Chapman S.B."/>
            <person name="Chen Z."/>
            <person name="Engels R."/>
            <person name="Freedman E."/>
            <person name="Gellesch M."/>
            <person name="Goldberg J."/>
            <person name="Griggs A."/>
            <person name="Gujja S."/>
            <person name="Heilman E."/>
            <person name="Heiman D."/>
            <person name="Hepburn T."/>
            <person name="Howarth C."/>
            <person name="Jen D."/>
            <person name="Larson L."/>
            <person name="Lewis B."/>
            <person name="Mehta T."/>
            <person name="Park D."/>
            <person name="Pearson M."/>
            <person name="Roberts A."/>
            <person name="Saif S."/>
            <person name="Shea T."/>
            <person name="Shenoy N."/>
            <person name="Sisk P."/>
            <person name="Stolte C."/>
            <person name="Sykes S."/>
            <person name="Thomson T."/>
            <person name="Walk T."/>
            <person name="White J."/>
            <person name="Yandava C."/>
            <person name="Izard J."/>
            <person name="Baranova O.V."/>
            <person name="Blanton J.M."/>
            <person name="Tanner A.C."/>
            <person name="Dewhirst F.E."/>
            <person name="Haas B."/>
            <person name="Nusbaum C."/>
            <person name="Birren B."/>
        </authorList>
    </citation>
    <scope>NUCLEOTIDE SEQUENCE [LARGE SCALE GENOMIC DNA]</scope>
    <source>
        <strain evidence="2">1-1 BBBD Race 1</strain>
    </source>
</reference>